<dbReference type="InterPro" id="IPR050508">
    <property type="entry name" value="Methyltransf_Superfamily"/>
</dbReference>
<dbReference type="GO" id="GO:0032259">
    <property type="term" value="P:methylation"/>
    <property type="evidence" value="ECO:0007669"/>
    <property type="project" value="UniProtKB-KW"/>
</dbReference>
<dbReference type="SUPFAM" id="SSF53335">
    <property type="entry name" value="S-adenosyl-L-methionine-dependent methyltransferases"/>
    <property type="match status" value="1"/>
</dbReference>
<protein>
    <submittedName>
        <fullName evidence="2">Putative methyltransferase</fullName>
    </submittedName>
</protein>
<dbReference type="RefSeq" id="WP_006501666.1">
    <property type="nucleotide sequence ID" value="NZ_BAGZ01000003.1"/>
</dbReference>
<proteinExistence type="predicted"/>
<accession>K6VNF7</accession>
<dbReference type="InterPro" id="IPR029063">
    <property type="entry name" value="SAM-dependent_MTases_sf"/>
</dbReference>
<dbReference type="STRING" id="100225.SAMN05421595_2051"/>
<dbReference type="Proteomes" id="UP000008495">
    <property type="component" value="Unassembled WGS sequence"/>
</dbReference>
<evidence type="ECO:0000313" key="2">
    <source>
        <dbReference type="EMBL" id="GAB76915.1"/>
    </source>
</evidence>
<name>K6VNF7_9MICO</name>
<organism evidence="2 3">
    <name type="scientific">Austwickia chelonae NBRC 105200</name>
    <dbReference type="NCBI Taxonomy" id="1184607"/>
    <lineage>
        <taxon>Bacteria</taxon>
        <taxon>Bacillati</taxon>
        <taxon>Actinomycetota</taxon>
        <taxon>Actinomycetes</taxon>
        <taxon>Micrococcales</taxon>
        <taxon>Dermatophilaceae</taxon>
        <taxon>Austwickia</taxon>
    </lineage>
</organism>
<evidence type="ECO:0000313" key="3">
    <source>
        <dbReference type="Proteomes" id="UP000008495"/>
    </source>
</evidence>
<dbReference type="eggNOG" id="COG2226">
    <property type="taxonomic scope" value="Bacteria"/>
</dbReference>
<dbReference type="CDD" id="cd02440">
    <property type="entry name" value="AdoMet_MTases"/>
    <property type="match status" value="1"/>
</dbReference>
<dbReference type="AlphaFoldDB" id="K6VNF7"/>
<sequence length="258" mass="28520">MSLWSTPGRASDLGRRLRAGRSCAAIPSPNIWEHPEVYEIENQAVDPDGLILSALCRRHPPAGRHLLDLGCGTGFHLPVFAGLAGPTGRVTGVEPHLPLVAAARRRVALDPQGSAAAPMSVLVGAAQEIPLPDDSVDIVHARWAYFFGPGCEPGLAEVARVLSPGGTAFLIDNDATRSTFGSWFRREHPNYDPIAIERFWKRRGFTAEQITMRWQMNDRADFEAVIRIEFSPRIAESILQEYRGDGVDYAINIWHSRY</sequence>
<gene>
    <name evidence="2" type="ORF">AUCHE_03_01320</name>
</gene>
<evidence type="ECO:0000259" key="1">
    <source>
        <dbReference type="Pfam" id="PF08241"/>
    </source>
</evidence>
<comment type="caution">
    <text evidence="2">The sequence shown here is derived from an EMBL/GenBank/DDBJ whole genome shotgun (WGS) entry which is preliminary data.</text>
</comment>
<dbReference type="GO" id="GO:0008757">
    <property type="term" value="F:S-adenosylmethionine-dependent methyltransferase activity"/>
    <property type="evidence" value="ECO:0007669"/>
    <property type="project" value="InterPro"/>
</dbReference>
<keyword evidence="2" id="KW-0808">Transferase</keyword>
<dbReference type="InterPro" id="IPR013216">
    <property type="entry name" value="Methyltransf_11"/>
</dbReference>
<keyword evidence="3" id="KW-1185">Reference proteome</keyword>
<dbReference type="Pfam" id="PF08241">
    <property type="entry name" value="Methyltransf_11"/>
    <property type="match status" value="1"/>
</dbReference>
<feature type="domain" description="Methyltransferase type 11" evidence="1">
    <location>
        <begin position="67"/>
        <end position="169"/>
    </location>
</feature>
<dbReference type="EMBL" id="BAGZ01000003">
    <property type="protein sequence ID" value="GAB76915.1"/>
    <property type="molecule type" value="Genomic_DNA"/>
</dbReference>
<dbReference type="Gene3D" id="3.40.50.150">
    <property type="entry name" value="Vaccinia Virus protein VP39"/>
    <property type="match status" value="1"/>
</dbReference>
<dbReference type="PANTHER" id="PTHR42912">
    <property type="entry name" value="METHYLTRANSFERASE"/>
    <property type="match status" value="1"/>
</dbReference>
<reference evidence="2 3" key="1">
    <citation type="submission" date="2012-08" db="EMBL/GenBank/DDBJ databases">
        <title>Whole genome shotgun sequence of Austwickia chelonae NBRC 105200.</title>
        <authorList>
            <person name="Yoshida I."/>
            <person name="Hosoyama A."/>
            <person name="Tsuchikane K."/>
            <person name="Katsumata H."/>
            <person name="Ando Y."/>
            <person name="Ohji S."/>
            <person name="Hamada M."/>
            <person name="Tamura T."/>
            <person name="Yamazoe A."/>
            <person name="Yamazaki S."/>
            <person name="Fujita N."/>
        </authorList>
    </citation>
    <scope>NUCLEOTIDE SEQUENCE [LARGE SCALE GENOMIC DNA]</scope>
    <source>
        <strain evidence="2 3">NBRC 105200</strain>
    </source>
</reference>
<keyword evidence="2" id="KW-0489">Methyltransferase</keyword>